<proteinExistence type="predicted"/>
<organism evidence="3 4">
    <name type="scientific">Tilletia horrida</name>
    <dbReference type="NCBI Taxonomy" id="155126"/>
    <lineage>
        <taxon>Eukaryota</taxon>
        <taxon>Fungi</taxon>
        <taxon>Dikarya</taxon>
        <taxon>Basidiomycota</taxon>
        <taxon>Ustilaginomycotina</taxon>
        <taxon>Exobasidiomycetes</taxon>
        <taxon>Tilletiales</taxon>
        <taxon>Tilletiaceae</taxon>
        <taxon>Tilletia</taxon>
    </lineage>
</organism>
<evidence type="ECO:0000313" key="3">
    <source>
        <dbReference type="EMBL" id="KAK0549340.1"/>
    </source>
</evidence>
<comment type="caution">
    <text evidence="3">The sequence shown here is derived from an EMBL/GenBank/DDBJ whole genome shotgun (WGS) entry which is preliminary data.</text>
</comment>
<gene>
    <name evidence="3" type="ORF">OC846_004121</name>
</gene>
<dbReference type="AlphaFoldDB" id="A0AAN6GNU0"/>
<evidence type="ECO:0008006" key="5">
    <source>
        <dbReference type="Google" id="ProtNLM"/>
    </source>
</evidence>
<dbReference type="Proteomes" id="UP001176517">
    <property type="component" value="Unassembled WGS sequence"/>
</dbReference>
<feature type="signal peptide" evidence="2">
    <location>
        <begin position="1"/>
        <end position="23"/>
    </location>
</feature>
<feature type="chain" id="PRO_5042836721" description="Ricin B lectin domain-containing protein" evidence="2">
    <location>
        <begin position="24"/>
        <end position="249"/>
    </location>
</feature>
<evidence type="ECO:0000256" key="1">
    <source>
        <dbReference type="SAM" id="MobiDB-lite"/>
    </source>
</evidence>
<protein>
    <recommendedName>
        <fullName evidence="5">Ricin B lectin domain-containing protein</fullName>
    </recommendedName>
</protein>
<feature type="compositionally biased region" description="Low complexity" evidence="1">
    <location>
        <begin position="30"/>
        <end position="52"/>
    </location>
</feature>
<dbReference type="EMBL" id="JAPDMZ010000115">
    <property type="protein sequence ID" value="KAK0549340.1"/>
    <property type="molecule type" value="Genomic_DNA"/>
</dbReference>
<feature type="region of interest" description="Disordered" evidence="1">
    <location>
        <begin position="29"/>
        <end position="57"/>
    </location>
</feature>
<keyword evidence="2" id="KW-0732">Signal</keyword>
<reference evidence="3" key="1">
    <citation type="journal article" date="2023" name="PhytoFront">
        <title>Draft Genome Resources of Seven Strains of Tilletia horrida, Causal Agent of Kernel Smut of Rice.</title>
        <authorList>
            <person name="Khanal S."/>
            <person name="Antony Babu S."/>
            <person name="Zhou X.G."/>
        </authorList>
    </citation>
    <scope>NUCLEOTIDE SEQUENCE</scope>
    <source>
        <strain evidence="3">TX6</strain>
    </source>
</reference>
<evidence type="ECO:0000256" key="2">
    <source>
        <dbReference type="SAM" id="SignalP"/>
    </source>
</evidence>
<sequence>MRTFATATAAGLVILAFTGVSSARVHNARAATTTTSTTATSTTTTTTTASPPTYSPKANITCDSRPYEIANPIWVKGNDDPFVPFANTYIGARGAATLTSGSNIQVPTSFAFYECKSIFMPNSDANGSGGVRYGQLRLANQDDQCFTIGGLKKSTDQQLLLKPCKYTDGSTQLKQWFRFEQADDNMQIYFVGHPDAKHDNGKYGSYSNVNLTLPVQFGAQGETASYWGLRWANSTKTNNEATVYFEYQS</sequence>
<name>A0AAN6GNU0_9BASI</name>
<keyword evidence="4" id="KW-1185">Reference proteome</keyword>
<accession>A0AAN6GNU0</accession>
<evidence type="ECO:0000313" key="4">
    <source>
        <dbReference type="Proteomes" id="UP001176517"/>
    </source>
</evidence>